<evidence type="ECO:0000313" key="3">
    <source>
        <dbReference type="Proteomes" id="UP000325440"/>
    </source>
</evidence>
<feature type="region of interest" description="Disordered" evidence="1">
    <location>
        <begin position="222"/>
        <end position="251"/>
    </location>
</feature>
<dbReference type="Proteomes" id="UP000325440">
    <property type="component" value="Unassembled WGS sequence"/>
</dbReference>
<sequence length="470" mass="53786">MPEFIGMSKDVLHKYVTDNQIQQTRGLYDLNFDIAAENGQDDKGDKKSMAKKGWVQKDSGFNKTETDDSNNCNTEVISRSINKLLKNEKKSRLTANPTKVCLKQEFPQESKEQFAQRIRQAWIDREQSKSCINIYLARNVIEKPLMESLDQVQEPSIQDYESDCSRRTALEVQLQNHGVHEGENSPNDSSDEEKPLSAAARRVRFYKTVKQQNERQTLTRVMSAPATRQQSMQNSTQGYYSANSRRKSQEIHRFPTRKLKSCRSKAFHKSIDADNRLPNGQKFGKKNQNVEVVTMMSLLSPVGSDAEESQTPNGVATKTVTFPQFNNSVSYHQKSFDSAMQSIGKPSKHQINNHVGKSLIKSRTLEVLRDEKEEDDGDRQVQTKDRVENAKLCHQQDGGETERAEDIAVRYNDDTVEGQPMFKSDKEKECWTLFKKMTAKGVSVTFDTVLRGMLTPTEYRLRKNELLTFE</sequence>
<reference evidence="2 3" key="1">
    <citation type="submission" date="2019-08" db="EMBL/GenBank/DDBJ databases">
        <authorList>
            <person name="Alioto T."/>
            <person name="Alioto T."/>
            <person name="Gomez Garrido J."/>
        </authorList>
    </citation>
    <scope>NUCLEOTIDE SEQUENCE [LARGE SCALE GENOMIC DNA]</scope>
</reference>
<keyword evidence="3" id="KW-1185">Reference proteome</keyword>
<feature type="compositionally biased region" description="Polar residues" evidence="1">
    <location>
        <begin position="222"/>
        <end position="243"/>
    </location>
</feature>
<evidence type="ECO:0000256" key="1">
    <source>
        <dbReference type="SAM" id="MobiDB-lite"/>
    </source>
</evidence>
<dbReference type="EMBL" id="CABPRJ010002396">
    <property type="protein sequence ID" value="VVC45167.1"/>
    <property type="molecule type" value="Genomic_DNA"/>
</dbReference>
<gene>
    <name evidence="2" type="ORF">CINCED_3A008241</name>
</gene>
<name>A0A5E4NJR2_9HEMI</name>
<dbReference type="AlphaFoldDB" id="A0A5E4NJR2"/>
<organism evidence="2 3">
    <name type="scientific">Cinara cedri</name>
    <dbReference type="NCBI Taxonomy" id="506608"/>
    <lineage>
        <taxon>Eukaryota</taxon>
        <taxon>Metazoa</taxon>
        <taxon>Ecdysozoa</taxon>
        <taxon>Arthropoda</taxon>
        <taxon>Hexapoda</taxon>
        <taxon>Insecta</taxon>
        <taxon>Pterygota</taxon>
        <taxon>Neoptera</taxon>
        <taxon>Paraneoptera</taxon>
        <taxon>Hemiptera</taxon>
        <taxon>Sternorrhyncha</taxon>
        <taxon>Aphidomorpha</taxon>
        <taxon>Aphidoidea</taxon>
        <taxon>Aphididae</taxon>
        <taxon>Lachninae</taxon>
        <taxon>Cinara</taxon>
    </lineage>
</organism>
<proteinExistence type="predicted"/>
<protein>
    <submittedName>
        <fullName evidence="2">Uncharacterized protein</fullName>
    </submittedName>
</protein>
<accession>A0A5E4NJR2</accession>
<dbReference type="OrthoDB" id="7663415at2759"/>
<feature type="region of interest" description="Disordered" evidence="1">
    <location>
        <begin position="177"/>
        <end position="197"/>
    </location>
</feature>
<evidence type="ECO:0000313" key="2">
    <source>
        <dbReference type="EMBL" id="VVC45167.1"/>
    </source>
</evidence>